<dbReference type="EMBL" id="BMXF01000004">
    <property type="protein sequence ID" value="GHB79590.1"/>
    <property type="molecule type" value="Genomic_DNA"/>
</dbReference>
<dbReference type="InterPro" id="IPR038765">
    <property type="entry name" value="Papain-like_cys_pep_sf"/>
</dbReference>
<organism evidence="2 3">
    <name type="scientific">Persicitalea jodogahamensis</name>
    <dbReference type="NCBI Taxonomy" id="402147"/>
    <lineage>
        <taxon>Bacteria</taxon>
        <taxon>Pseudomonadati</taxon>
        <taxon>Bacteroidota</taxon>
        <taxon>Cytophagia</taxon>
        <taxon>Cytophagales</taxon>
        <taxon>Spirosomataceae</taxon>
        <taxon>Persicitalea</taxon>
    </lineage>
</organism>
<dbReference type="Pfam" id="PF01841">
    <property type="entry name" value="Transglut_core"/>
    <property type="match status" value="1"/>
</dbReference>
<dbReference type="RefSeq" id="WP_189566051.1">
    <property type="nucleotide sequence ID" value="NZ_BMXF01000004.1"/>
</dbReference>
<protein>
    <recommendedName>
        <fullName evidence="1">Transglutaminase-like domain-containing protein</fullName>
    </recommendedName>
</protein>
<name>A0A8J3GBR4_9BACT</name>
<dbReference type="Proteomes" id="UP000598271">
    <property type="component" value="Unassembled WGS sequence"/>
</dbReference>
<keyword evidence="3" id="KW-1185">Reference proteome</keyword>
<proteinExistence type="predicted"/>
<evidence type="ECO:0000259" key="1">
    <source>
        <dbReference type="SMART" id="SM00460"/>
    </source>
</evidence>
<dbReference type="Pfam" id="PF08379">
    <property type="entry name" value="Bact_transglu_N"/>
    <property type="match status" value="1"/>
</dbReference>
<evidence type="ECO:0000313" key="3">
    <source>
        <dbReference type="Proteomes" id="UP000598271"/>
    </source>
</evidence>
<dbReference type="InterPro" id="IPR002931">
    <property type="entry name" value="Transglutaminase-like"/>
</dbReference>
<dbReference type="SMART" id="SM00460">
    <property type="entry name" value="TGc"/>
    <property type="match status" value="1"/>
</dbReference>
<evidence type="ECO:0000313" key="2">
    <source>
        <dbReference type="EMBL" id="GHB79590.1"/>
    </source>
</evidence>
<comment type="caution">
    <text evidence="2">The sequence shown here is derived from an EMBL/GenBank/DDBJ whole genome shotgun (WGS) entry which is preliminary data.</text>
</comment>
<dbReference type="Gene3D" id="3.10.620.30">
    <property type="match status" value="1"/>
</dbReference>
<dbReference type="SUPFAM" id="SSF54001">
    <property type="entry name" value="Cysteine proteinases"/>
    <property type="match status" value="1"/>
</dbReference>
<dbReference type="AlphaFoldDB" id="A0A8J3GBR4"/>
<gene>
    <name evidence="2" type="ORF">GCM10007390_37060</name>
</gene>
<sequence>MRYNLIHSTLYEYKQSVSSYHSITCLCPRTTPNQVLGEFTLTVTPEPAELTERTDFFGNTVHYFSIQKPHRQLRVIAQSSVESIYLNPELPIVKSATCREAAGAFQMDIGLKSEVLQYLLPSPFVYWDDDIRRYARDCFPADRSLYESVVDFCGKIFREFTFDSKFSTVNTPIKTVLREKKGVCQDFSHLAIAGLRSLGFPARYVSGYLETLPPPGKKKLQGSDASHAWISAYIPGIGWCDFDPTNDVVPRERHLTTAWGRDYGDVPPLKGILFSSGRQKLRVEVDVLPVG</sequence>
<feature type="domain" description="Transglutaminase-like" evidence="1">
    <location>
        <begin position="176"/>
        <end position="246"/>
    </location>
</feature>
<accession>A0A8J3GBR4</accession>
<reference evidence="2 3" key="1">
    <citation type="journal article" date="2014" name="Int. J. Syst. Evol. Microbiol.">
        <title>Complete genome sequence of Corynebacterium casei LMG S-19264T (=DSM 44701T), isolated from a smear-ripened cheese.</title>
        <authorList>
            <consortium name="US DOE Joint Genome Institute (JGI-PGF)"/>
            <person name="Walter F."/>
            <person name="Albersmeier A."/>
            <person name="Kalinowski J."/>
            <person name="Ruckert C."/>
        </authorList>
    </citation>
    <scope>NUCLEOTIDE SEQUENCE [LARGE SCALE GENOMIC DNA]</scope>
    <source>
        <strain evidence="2 3">KCTC 12866</strain>
    </source>
</reference>
<dbReference type="PANTHER" id="PTHR33490:SF7">
    <property type="entry name" value="BLR2979 PROTEIN"/>
    <property type="match status" value="1"/>
</dbReference>
<dbReference type="PANTHER" id="PTHR33490">
    <property type="entry name" value="BLR5614 PROTEIN-RELATED"/>
    <property type="match status" value="1"/>
</dbReference>
<dbReference type="InterPro" id="IPR013589">
    <property type="entry name" value="Bac_transglu_N"/>
</dbReference>